<dbReference type="InterPro" id="IPR037165">
    <property type="entry name" value="AldOxase/xan_DH_Mopterin-bd_sf"/>
</dbReference>
<dbReference type="InterPro" id="IPR012368">
    <property type="entry name" value="OxRdtase_Mopterin-bd_su_IorB"/>
</dbReference>
<dbReference type="InterPro" id="IPR000674">
    <property type="entry name" value="Ald_Oxase/Xan_DH_a/b"/>
</dbReference>
<dbReference type="PROSITE" id="PS51318">
    <property type="entry name" value="TAT"/>
    <property type="match status" value="1"/>
</dbReference>
<dbReference type="InterPro" id="IPR046867">
    <property type="entry name" value="AldOxase/xan_DH_MoCoBD2"/>
</dbReference>
<dbReference type="PIRSF" id="PIRSF036389">
    <property type="entry name" value="IOR_B"/>
    <property type="match status" value="1"/>
</dbReference>
<dbReference type="EMBL" id="QNRQ01000003">
    <property type="protein sequence ID" value="RBP40892.1"/>
    <property type="molecule type" value="Genomic_DNA"/>
</dbReference>
<dbReference type="GO" id="GO:0016491">
    <property type="term" value="F:oxidoreductase activity"/>
    <property type="evidence" value="ECO:0007669"/>
    <property type="project" value="InterPro"/>
</dbReference>
<feature type="transmembrane region" description="Helical" evidence="1">
    <location>
        <begin position="12"/>
        <end position="33"/>
    </location>
</feature>
<dbReference type="Pfam" id="PF02738">
    <property type="entry name" value="MoCoBD_1"/>
    <property type="match status" value="1"/>
</dbReference>
<dbReference type="SUPFAM" id="SSF56003">
    <property type="entry name" value="Molybdenum cofactor-binding domain"/>
    <property type="match status" value="2"/>
</dbReference>
<name>A0A366HH87_9BURK</name>
<proteinExistence type="predicted"/>
<dbReference type="AlphaFoldDB" id="A0A366HH87"/>
<sequence>MELESTSRRSFLVGSGSVVVGVMVGGAGFGSLVQAAETAAKGKGGYSPVAWVSIGADNNTIIYSPGSEMGQGTMTSVPSILADDMELDWATVTVQKSPSNAKLFGNPKFGGGMVTGSSRTVVGYYEVMRLAGLQAKLVLTGAAAQAWGVPAGEITAEKSVLKHAASKRQMTYGEAAAQIKAPVEPPKVDKSMLKPMSRFNIIGKDITRVDVASKSNGTAQFGIDFRLPDMVWAAVMHTPVQGEKPVTVDDAAALAVKGVKKIVKLPNGVAVVASSFAIARKARDLLKVTWTDTAKARSYNSEEALKEYVARSEKLDDAGDVWDKRGDAVAALKGAARSFQATYTSDHVAQCTMEPMNCTARIDGDKAEFWLPSQSASIVVGTAAAVGGFKPENITVNITLLGGGYGRRVEADYAVDAIFLAKAMPGVPVHVIWTREDDFQRSRPRPMTAQHLVAGVDDKGKLVGWRHRLVSEGIYSRVSAKAYKDAGNKDAPVMEGADGVYEVPDLLIEHGLETRGVDVSFWRGVGAGYTKFAIETFIDEIAQGLGKDPLQLRLDLTSKTPRAQAVLREVANMAGWDKPRPDGRALGLAFSDTWTTFIAMVAEVSIKDGRPLVHQVWAAVDCGHAIAPINIRAQVEGAAIFGLSALLNERLVYKGGEAQSHNFNQYTLLRANQAPPIEVKVMPTDNHPGGMGEVGLPPMAPAVANAVAKLTGKRIRSLPFPKIV</sequence>
<keyword evidence="1" id="KW-0812">Transmembrane</keyword>
<keyword evidence="1" id="KW-1133">Transmembrane helix</keyword>
<reference evidence="3 4" key="1">
    <citation type="submission" date="2018-06" db="EMBL/GenBank/DDBJ databases">
        <title>Genomic Encyclopedia of Type Strains, Phase IV (KMG-IV): sequencing the most valuable type-strain genomes for metagenomic binning, comparative biology and taxonomic classification.</title>
        <authorList>
            <person name="Goeker M."/>
        </authorList>
    </citation>
    <scope>NUCLEOTIDE SEQUENCE [LARGE SCALE GENOMIC DNA]</scope>
    <source>
        <strain evidence="3 4">DSM 25520</strain>
    </source>
</reference>
<dbReference type="PANTHER" id="PTHR47495">
    <property type="entry name" value="ALDEHYDE DEHYDROGENASE"/>
    <property type="match status" value="1"/>
</dbReference>
<dbReference type="RefSeq" id="WP_170139855.1">
    <property type="nucleotide sequence ID" value="NZ_JACCEU010000004.1"/>
</dbReference>
<organism evidence="3 4">
    <name type="scientific">Eoetvoesiella caeni</name>
    <dbReference type="NCBI Taxonomy" id="645616"/>
    <lineage>
        <taxon>Bacteria</taxon>
        <taxon>Pseudomonadati</taxon>
        <taxon>Pseudomonadota</taxon>
        <taxon>Betaproteobacteria</taxon>
        <taxon>Burkholderiales</taxon>
        <taxon>Alcaligenaceae</taxon>
        <taxon>Eoetvoesiella</taxon>
    </lineage>
</organism>
<evidence type="ECO:0000256" key="1">
    <source>
        <dbReference type="SAM" id="Phobius"/>
    </source>
</evidence>
<keyword evidence="4" id="KW-1185">Reference proteome</keyword>
<dbReference type="InterPro" id="IPR008274">
    <property type="entry name" value="AldOxase/xan_DH_MoCoBD1"/>
</dbReference>
<evidence type="ECO:0000313" key="4">
    <source>
        <dbReference type="Proteomes" id="UP000253628"/>
    </source>
</evidence>
<evidence type="ECO:0000259" key="2">
    <source>
        <dbReference type="SMART" id="SM01008"/>
    </source>
</evidence>
<gene>
    <name evidence="3" type="ORF">DFR37_103234</name>
</gene>
<protein>
    <submittedName>
        <fullName evidence="3">Isoquinoline 1-oxidoreductase beta subunit</fullName>
    </submittedName>
</protein>
<dbReference type="Gene3D" id="3.90.1170.50">
    <property type="entry name" value="Aldehyde oxidase/xanthine dehydrogenase, a/b hammerhead"/>
    <property type="match status" value="1"/>
</dbReference>
<dbReference type="InterPro" id="IPR052516">
    <property type="entry name" value="N-heterocyclic_Hydroxylase"/>
</dbReference>
<accession>A0A366HH87</accession>
<dbReference type="Gene3D" id="3.30.365.10">
    <property type="entry name" value="Aldehyde oxidase/xanthine dehydrogenase, molybdopterin binding domain"/>
    <property type="match status" value="4"/>
</dbReference>
<dbReference type="SMART" id="SM01008">
    <property type="entry name" value="Ald_Xan_dh_C"/>
    <property type="match status" value="1"/>
</dbReference>
<evidence type="ECO:0000313" key="3">
    <source>
        <dbReference type="EMBL" id="RBP40892.1"/>
    </source>
</evidence>
<dbReference type="InterPro" id="IPR006311">
    <property type="entry name" value="TAT_signal"/>
</dbReference>
<keyword evidence="1" id="KW-0472">Membrane</keyword>
<comment type="caution">
    <text evidence="3">The sequence shown here is derived from an EMBL/GenBank/DDBJ whole genome shotgun (WGS) entry which is preliminary data.</text>
</comment>
<feature type="domain" description="Aldehyde oxidase/xanthine dehydrogenase a/b hammerhead" evidence="2">
    <location>
        <begin position="216"/>
        <end position="294"/>
    </location>
</feature>
<dbReference type="Pfam" id="PF20256">
    <property type="entry name" value="MoCoBD_2"/>
    <property type="match status" value="2"/>
</dbReference>
<dbReference type="PANTHER" id="PTHR47495:SF2">
    <property type="entry name" value="ALDEHYDE DEHYDROGENASE"/>
    <property type="match status" value="1"/>
</dbReference>
<dbReference type="Proteomes" id="UP000253628">
    <property type="component" value="Unassembled WGS sequence"/>
</dbReference>